<dbReference type="OrthoDB" id="9766545at2"/>
<gene>
    <name evidence="3" type="ORF">SAMN02910406_02401</name>
</gene>
<proteinExistence type="predicted"/>
<keyword evidence="1" id="KW-0233">DNA recombination</keyword>
<dbReference type="RefSeq" id="WP_074962059.1">
    <property type="nucleotide sequence ID" value="NZ_FOKQ01000021.1"/>
</dbReference>
<evidence type="ECO:0000259" key="2">
    <source>
        <dbReference type="PROSITE" id="PS51898"/>
    </source>
</evidence>
<dbReference type="Proteomes" id="UP000182192">
    <property type="component" value="Unassembled WGS sequence"/>
</dbReference>
<dbReference type="InterPro" id="IPR013762">
    <property type="entry name" value="Integrase-like_cat_sf"/>
</dbReference>
<dbReference type="PANTHER" id="PTHR30349">
    <property type="entry name" value="PHAGE INTEGRASE-RELATED"/>
    <property type="match status" value="1"/>
</dbReference>
<dbReference type="AlphaFoldDB" id="A0A1I1M2V3"/>
<dbReference type="InterPro" id="IPR002104">
    <property type="entry name" value="Integrase_catalytic"/>
</dbReference>
<dbReference type="Pfam" id="PF00589">
    <property type="entry name" value="Phage_integrase"/>
    <property type="match status" value="1"/>
</dbReference>
<dbReference type="PROSITE" id="PS51898">
    <property type="entry name" value="TYR_RECOMBINASE"/>
    <property type="match status" value="1"/>
</dbReference>
<dbReference type="InterPro" id="IPR011010">
    <property type="entry name" value="DNA_brk_join_enz"/>
</dbReference>
<accession>A0A1I1M2V3</accession>
<dbReference type="InterPro" id="IPR050090">
    <property type="entry name" value="Tyrosine_recombinase_XerCD"/>
</dbReference>
<name>A0A1I1M2V3_RUMAL</name>
<dbReference type="GO" id="GO:0006310">
    <property type="term" value="P:DNA recombination"/>
    <property type="evidence" value="ECO:0007669"/>
    <property type="project" value="UniProtKB-KW"/>
</dbReference>
<dbReference type="GO" id="GO:0015074">
    <property type="term" value="P:DNA integration"/>
    <property type="evidence" value="ECO:0007669"/>
    <property type="project" value="InterPro"/>
</dbReference>
<dbReference type="Gene3D" id="1.10.443.10">
    <property type="entry name" value="Intergrase catalytic core"/>
    <property type="match status" value="1"/>
</dbReference>
<sequence>MTQHKPVYEFHSVFADSIYEYLALKEALGEKITSPGNILRQFDRYCLSINLQEPILTAELAENWFLTKADEKQSTRSHRVSALWCFARHFSAEGGEVTWKPNIGYAGQRNRYVPYIYTNAEVKNIFAAADAMPKSCRKSRFNVIFPAIIRVLYGCGLRISEALALKVKDVDLENGFIFVYEGKFGKNRKIPISDSLLQYLREYYTNNVDFIGIASDGWFFPNAKSECYSQRTVYDKFRQILWNAGISHQGKGKGPRVHDLRHTFAVHALQQNIEQGKDIYTSLTGLMVYLGHGKITSTEYYLRLTAEVFPDFLERADKVCARAIPEVVRYEE</sequence>
<protein>
    <submittedName>
        <fullName evidence="3">Site-specific recombinase XerD</fullName>
    </submittedName>
</protein>
<evidence type="ECO:0000313" key="3">
    <source>
        <dbReference type="EMBL" id="SFC79739.1"/>
    </source>
</evidence>
<dbReference type="SUPFAM" id="SSF56349">
    <property type="entry name" value="DNA breaking-rejoining enzymes"/>
    <property type="match status" value="1"/>
</dbReference>
<dbReference type="PANTHER" id="PTHR30349:SF64">
    <property type="entry name" value="PROPHAGE INTEGRASE INTD-RELATED"/>
    <property type="match status" value="1"/>
</dbReference>
<dbReference type="GO" id="GO:0003677">
    <property type="term" value="F:DNA binding"/>
    <property type="evidence" value="ECO:0007669"/>
    <property type="project" value="InterPro"/>
</dbReference>
<dbReference type="EMBL" id="FOKQ01000021">
    <property type="protein sequence ID" value="SFC79739.1"/>
    <property type="molecule type" value="Genomic_DNA"/>
</dbReference>
<organism evidence="3 4">
    <name type="scientific">Ruminococcus albus</name>
    <dbReference type="NCBI Taxonomy" id="1264"/>
    <lineage>
        <taxon>Bacteria</taxon>
        <taxon>Bacillati</taxon>
        <taxon>Bacillota</taxon>
        <taxon>Clostridia</taxon>
        <taxon>Eubacteriales</taxon>
        <taxon>Oscillospiraceae</taxon>
        <taxon>Ruminococcus</taxon>
    </lineage>
</organism>
<reference evidence="3 4" key="1">
    <citation type="submission" date="2016-10" db="EMBL/GenBank/DDBJ databases">
        <authorList>
            <person name="de Groot N.N."/>
        </authorList>
    </citation>
    <scope>NUCLEOTIDE SEQUENCE [LARGE SCALE GENOMIC DNA]</scope>
    <source>
        <strain evidence="3 4">AR67</strain>
    </source>
</reference>
<feature type="domain" description="Tyr recombinase" evidence="2">
    <location>
        <begin position="112"/>
        <end position="318"/>
    </location>
</feature>
<evidence type="ECO:0000256" key="1">
    <source>
        <dbReference type="ARBA" id="ARBA00023172"/>
    </source>
</evidence>
<evidence type="ECO:0000313" key="4">
    <source>
        <dbReference type="Proteomes" id="UP000182192"/>
    </source>
</evidence>